<evidence type="ECO:0000313" key="9">
    <source>
        <dbReference type="RefSeq" id="XP_011301867.1"/>
    </source>
</evidence>
<dbReference type="SUPFAM" id="SSF52058">
    <property type="entry name" value="L domain-like"/>
    <property type="match status" value="4"/>
</dbReference>
<evidence type="ECO:0000256" key="6">
    <source>
        <dbReference type="SAM" id="Phobius"/>
    </source>
</evidence>
<dbReference type="InterPro" id="IPR036116">
    <property type="entry name" value="FN3_sf"/>
</dbReference>
<dbReference type="InterPro" id="IPR050333">
    <property type="entry name" value="SLRP"/>
</dbReference>
<dbReference type="InterPro" id="IPR003961">
    <property type="entry name" value="FN3_dom"/>
</dbReference>
<dbReference type="SMART" id="SM00369">
    <property type="entry name" value="LRR_TYP"/>
    <property type="match status" value="34"/>
</dbReference>
<keyword evidence="6" id="KW-1133">Transmembrane helix</keyword>
<dbReference type="GO" id="GO:0071944">
    <property type="term" value="C:cell periphery"/>
    <property type="evidence" value="ECO:0007669"/>
    <property type="project" value="UniProtKB-ARBA"/>
</dbReference>
<dbReference type="FunFam" id="3.80.10.10:FF:001164">
    <property type="entry name" value="GH01279p"/>
    <property type="match status" value="3"/>
</dbReference>
<sequence length="1425" mass="160104">MTRKSWPRTRRKGFDSGEWSRPHRQRFAISCRIIYSILIAAWMTMQEGSGGECPASEKMPGCPCYNFEDGLFLECPGATEDSLKSALVNVISAAKSKEVVVQSLSVYELDRKVEELKATIFPLGSQIKHLQISHSGLREIDEDAFDRLGTRLQSLGIVSGQLQAVPQKALTPLTGLTSLDLEANQIRELPRHSFFGLSLIKLNLKGNEIAKISEDAFAGLEASLTDLDLSENKIRIFPMTSLRRVENLLSLKLAWNDVSHLPEDGYSRLDTLNYLDLSSNNFQVIPLNCFRCCPVLRTLSLSHNSANTVDKDAFISLIHLESIDLSHNKIIFLDVATFRANPKLRSIDLSHNHLHYIRGIFARLPELKELFLADNNILEIPAEAFLESISLSVLYLQQNAIRRIDSRGLATLGQLAQLHLSDNFIERVPRGFLDHCDNLSTLSLDGNRIRDLEAGTFSKSKQLRELRLQDNQITEVRRGVFAPLPTLLELHLQNNAITDMETGALKSLHNLQHINLQGNLLAVLGDVFQVSFDSTGSLVSIQLDNNGLGVLHNDSLRGQTSVRIMWLGHNRMTRLQAPLFRDLVVVERLYLTNNSISRIEDTAFQPMQALKFLELSMNRLSHVTGKTFSELHDLEELYLQDNVLRKLDPYALTALKRLRILDLANNYLGELHSTMFQESLSIRTLNLKNCTIRIMEAGVFKGLTNLYELNLEDNHLTALALDILDIPGLRILKISNNDFSEIDGESLNGMPSLQQLSMERSQIHRLSFDTFSNNKHLGKILLGNNQLHSLPGTLFSGLDSLREVKLDGNRFQEMPYEVFINTTTIEFLSLSNNVILHIDTSRLNGLRNLRELDLRGNHIISVSGFSDANFSRLISIDLSHNHLTALPMNFFVNANQLRKVELSGNKLRQLPGVALSARNMPNLGWLNLTGNPLTRVHEFSSEDKYPSLEEIHISRTNLTMVTGQDFEAFPGLLHLYVNNNLISRVSPSAFQSLRDLLTLDLSANDLELMPQARLKGLERLKLLNLTRNHLKTLEDFPEDLKALRVLDLSYNEIQSIGENTFNRLGNLLELYLDGNWLATVSSGCFASLKKLRVLDVSGNSLEYLPLNAFQPLETQIRSLRVEENPLRCGCEAQELWEWLRDHQKLIRGSRERDKEDGMGVSDGEGGLLRCQEPIELRGLVFLDLDPHSFCSEPLIVNLIIQDVRDSSVIILWQSRNHSGLHGYQVAYHDVDKDQEIHGKILEPTSRSIKLSNLSSNTQYLICIVGLGNWLPQADGKTPPGQFNSSVDDLVDPSSLEMLDSPTSRCTKVKTLEKARVIVVSGDGAAMSDSSGAKTVLTRRLGLIVGCCMGFVVFILLVSVLGYLKVKKQREAVKRDQQTVPPEYISYRHFSIQSGDAGHNNRVNNNQDAEYTSGYVNNEGHTTLTV</sequence>
<dbReference type="CDD" id="cd00063">
    <property type="entry name" value="FN3"/>
    <property type="match status" value="1"/>
</dbReference>
<evidence type="ECO:0000256" key="5">
    <source>
        <dbReference type="SAM" id="MobiDB-lite"/>
    </source>
</evidence>
<dbReference type="SMART" id="SM00082">
    <property type="entry name" value="LRRCT"/>
    <property type="match status" value="1"/>
</dbReference>
<feature type="domain" description="Fibronectin type-III" evidence="7">
    <location>
        <begin position="1194"/>
        <end position="1280"/>
    </location>
</feature>
<dbReference type="GeneID" id="105265823"/>
<keyword evidence="3" id="KW-0677">Repeat</keyword>
<dbReference type="InterPro" id="IPR032675">
    <property type="entry name" value="LRR_dom_sf"/>
</dbReference>
<evidence type="ECO:0000256" key="4">
    <source>
        <dbReference type="ARBA" id="ARBA00023157"/>
    </source>
</evidence>
<dbReference type="Pfam" id="PF00041">
    <property type="entry name" value="fn3"/>
    <property type="match status" value="1"/>
</dbReference>
<accession>A0A9R1T355</accession>
<dbReference type="PANTHER" id="PTHR45712:SF22">
    <property type="entry name" value="INSULIN-LIKE GROWTH FACTOR-BINDING PROTEIN COMPLEX ACID LABILE SUBUNIT"/>
    <property type="match status" value="1"/>
</dbReference>
<keyword evidence="2" id="KW-0732">Signal</keyword>
<feature type="transmembrane region" description="Helical" evidence="6">
    <location>
        <begin position="1340"/>
        <end position="1363"/>
    </location>
</feature>
<evidence type="ECO:0000259" key="7">
    <source>
        <dbReference type="PROSITE" id="PS50853"/>
    </source>
</evidence>
<dbReference type="SMART" id="SM00365">
    <property type="entry name" value="LRR_SD22"/>
    <property type="match status" value="18"/>
</dbReference>
<name>A0A9R1T355_9HYME</name>
<proteinExistence type="predicted"/>
<evidence type="ECO:0000256" key="2">
    <source>
        <dbReference type="ARBA" id="ARBA00022729"/>
    </source>
</evidence>
<evidence type="ECO:0000256" key="3">
    <source>
        <dbReference type="ARBA" id="ARBA00022737"/>
    </source>
</evidence>
<dbReference type="InterPro" id="IPR000483">
    <property type="entry name" value="Cys-rich_flank_reg_C"/>
</dbReference>
<gene>
    <name evidence="9" type="primary">LOC105265823</name>
</gene>
<feature type="region of interest" description="Disordered" evidence="5">
    <location>
        <begin position="1394"/>
        <end position="1413"/>
    </location>
</feature>
<dbReference type="PROSITE" id="PS50853">
    <property type="entry name" value="FN3"/>
    <property type="match status" value="1"/>
</dbReference>
<evidence type="ECO:0000313" key="8">
    <source>
        <dbReference type="Proteomes" id="UP000694866"/>
    </source>
</evidence>
<dbReference type="SMART" id="SM00364">
    <property type="entry name" value="LRR_BAC"/>
    <property type="match status" value="11"/>
</dbReference>
<dbReference type="Pfam" id="PF13855">
    <property type="entry name" value="LRR_8"/>
    <property type="match status" value="11"/>
</dbReference>
<dbReference type="SUPFAM" id="SSF49265">
    <property type="entry name" value="Fibronectin type III"/>
    <property type="match status" value="1"/>
</dbReference>
<dbReference type="InterPro" id="IPR003591">
    <property type="entry name" value="Leu-rich_rpt_typical-subtyp"/>
</dbReference>
<reference evidence="9" key="1">
    <citation type="submission" date="2025-08" db="UniProtKB">
        <authorList>
            <consortium name="RefSeq"/>
        </authorList>
    </citation>
    <scope>IDENTIFICATION</scope>
    <source>
        <strain evidence="9">USDA-PBARC FA_bdor</strain>
        <tissue evidence="9">Whole organism</tissue>
    </source>
</reference>
<keyword evidence="1" id="KW-0433">Leucine-rich repeat</keyword>
<dbReference type="InterPro" id="IPR001611">
    <property type="entry name" value="Leu-rich_rpt"/>
</dbReference>
<keyword evidence="8" id="KW-1185">Reference proteome</keyword>
<keyword evidence="4" id="KW-1015">Disulfide bond</keyword>
<feature type="compositionally biased region" description="Polar residues" evidence="5">
    <location>
        <begin position="1400"/>
        <end position="1413"/>
    </location>
</feature>
<dbReference type="KEGG" id="fas:105265823"/>
<evidence type="ECO:0000256" key="1">
    <source>
        <dbReference type="ARBA" id="ARBA00022614"/>
    </source>
</evidence>
<dbReference type="RefSeq" id="XP_011301867.1">
    <property type="nucleotide sequence ID" value="XM_011303565.1"/>
</dbReference>
<dbReference type="InterPro" id="IPR013783">
    <property type="entry name" value="Ig-like_fold"/>
</dbReference>
<organism evidence="8 9">
    <name type="scientific">Fopius arisanus</name>
    <dbReference type="NCBI Taxonomy" id="64838"/>
    <lineage>
        <taxon>Eukaryota</taxon>
        <taxon>Metazoa</taxon>
        <taxon>Ecdysozoa</taxon>
        <taxon>Arthropoda</taxon>
        <taxon>Hexapoda</taxon>
        <taxon>Insecta</taxon>
        <taxon>Pterygota</taxon>
        <taxon>Neoptera</taxon>
        <taxon>Endopterygota</taxon>
        <taxon>Hymenoptera</taxon>
        <taxon>Apocrita</taxon>
        <taxon>Ichneumonoidea</taxon>
        <taxon>Braconidae</taxon>
        <taxon>Opiinae</taxon>
        <taxon>Fopius</taxon>
    </lineage>
</organism>
<keyword evidence="6" id="KW-0812">Transmembrane</keyword>
<dbReference type="Proteomes" id="UP000694866">
    <property type="component" value="Unplaced"/>
</dbReference>
<dbReference type="Gene3D" id="3.80.10.10">
    <property type="entry name" value="Ribonuclease Inhibitor"/>
    <property type="match status" value="6"/>
</dbReference>
<dbReference type="OrthoDB" id="10027416at2759"/>
<protein>
    <submittedName>
        <fullName evidence="9">Chaoptin</fullName>
    </submittedName>
</protein>
<dbReference type="PANTHER" id="PTHR45712">
    <property type="entry name" value="AGAP008170-PA"/>
    <property type="match status" value="1"/>
</dbReference>
<dbReference type="Gene3D" id="2.60.40.10">
    <property type="entry name" value="Immunoglobulins"/>
    <property type="match status" value="1"/>
</dbReference>
<keyword evidence="6" id="KW-0472">Membrane</keyword>
<dbReference type="PROSITE" id="PS51450">
    <property type="entry name" value="LRR"/>
    <property type="match status" value="4"/>
</dbReference>